<dbReference type="HOGENOM" id="CLU_2937663_0_0_6"/>
<dbReference type="EMBL" id="AAPH01000036">
    <property type="protein sequence ID" value="EAS41309.1"/>
    <property type="molecule type" value="Genomic_DNA"/>
</dbReference>
<sequence length="60" mass="7075">MYILVRILESDSYKDMPPWDKEIQLTVGQEVIFSPSYSAKLIEKGKVKYIRNVTEKINRI</sequence>
<dbReference type="AlphaFoldDB" id="Q1YYL3"/>
<reference evidence="1 2" key="1">
    <citation type="submission" date="2006-03" db="EMBL/GenBank/DDBJ databases">
        <authorList>
            <person name="Bartlett D.H."/>
            <person name="Valle G."/>
            <person name="Lauro F.M."/>
            <person name="Vezzi A."/>
            <person name="Simonato F."/>
            <person name="Eloe E."/>
            <person name="Vitulo N."/>
            <person name="Stratton T.K."/>
            <person name="D'angelo M."/>
            <person name="Ferriera S."/>
            <person name="Johnson J."/>
            <person name="Kravitz S."/>
            <person name="Beeson K."/>
            <person name="Sutton G."/>
            <person name="Rogers Y."/>
            <person name="Friedman R."/>
            <person name="Frazier M."/>
            <person name="Venter J.C."/>
        </authorList>
    </citation>
    <scope>NUCLEOTIDE SEQUENCE [LARGE SCALE GENOMIC DNA]</scope>
    <source>
        <strain evidence="1 2">3TCK</strain>
    </source>
</reference>
<name>Q1YYL3_9GAMM</name>
<evidence type="ECO:0000313" key="2">
    <source>
        <dbReference type="Proteomes" id="UP000003789"/>
    </source>
</evidence>
<comment type="caution">
    <text evidence="1">The sequence shown here is derived from an EMBL/GenBank/DDBJ whole genome shotgun (WGS) entry which is preliminary data.</text>
</comment>
<gene>
    <name evidence="1" type="ORF">P3TCK_07294</name>
</gene>
<evidence type="ECO:0000313" key="1">
    <source>
        <dbReference type="EMBL" id="EAS41309.1"/>
    </source>
</evidence>
<organism evidence="1 2">
    <name type="scientific">Photobacterium profundum 3TCK</name>
    <dbReference type="NCBI Taxonomy" id="314280"/>
    <lineage>
        <taxon>Bacteria</taxon>
        <taxon>Pseudomonadati</taxon>
        <taxon>Pseudomonadota</taxon>
        <taxon>Gammaproteobacteria</taxon>
        <taxon>Vibrionales</taxon>
        <taxon>Vibrionaceae</taxon>
        <taxon>Photobacterium</taxon>
    </lineage>
</organism>
<protein>
    <submittedName>
        <fullName evidence="1">Uncharacterized protein</fullName>
    </submittedName>
</protein>
<dbReference type="RefSeq" id="WP_006229473.1">
    <property type="nucleotide sequence ID" value="NZ_CH724134.1"/>
</dbReference>
<dbReference type="Proteomes" id="UP000003789">
    <property type="component" value="Unassembled WGS sequence"/>
</dbReference>
<accession>Q1YYL3</accession>
<proteinExistence type="predicted"/>